<evidence type="ECO:0000256" key="2">
    <source>
        <dbReference type="SAM" id="Phobius"/>
    </source>
</evidence>
<reference evidence="3 4" key="1">
    <citation type="submission" date="2013-02" db="EMBL/GenBank/DDBJ databases">
        <title>The Genome Annotation of Plasmodium falciparum NF135/5.C10.</title>
        <authorList>
            <consortium name="The Broad Institute Genome Sequencing Platform"/>
            <consortium name="The Broad Institute Genome Sequencing Center for Infectious Disease"/>
            <person name="Neafsey D."/>
            <person name="Hoffman S."/>
            <person name="Volkman S."/>
            <person name="Rosenthal P."/>
            <person name="Walker B."/>
            <person name="Young S.K."/>
            <person name="Zeng Q."/>
            <person name="Gargeya S."/>
            <person name="Fitzgerald M."/>
            <person name="Haas B."/>
            <person name="Abouelleil A."/>
            <person name="Allen A.W."/>
            <person name="Alvarado L."/>
            <person name="Arachchi H.M."/>
            <person name="Berlin A.M."/>
            <person name="Chapman S.B."/>
            <person name="Gainer-Dewar J."/>
            <person name="Goldberg J."/>
            <person name="Griggs A."/>
            <person name="Gujja S."/>
            <person name="Hansen M."/>
            <person name="Howarth C."/>
            <person name="Imamovic A."/>
            <person name="Ireland A."/>
            <person name="Larimer J."/>
            <person name="McCowan C."/>
            <person name="Murphy C."/>
            <person name="Pearson M."/>
            <person name="Poon T.W."/>
            <person name="Priest M."/>
            <person name="Roberts A."/>
            <person name="Saif S."/>
            <person name="Shea T."/>
            <person name="Sisk P."/>
            <person name="Sykes S."/>
            <person name="Wortman J."/>
            <person name="Nusbaum C."/>
            <person name="Birren B."/>
        </authorList>
    </citation>
    <scope>NUCLEOTIDE SEQUENCE [LARGE SCALE GENOMIC DNA]</scope>
    <source>
        <strain evidence="3 4">NF135/5.C10</strain>
    </source>
</reference>
<reference evidence="3 4" key="2">
    <citation type="submission" date="2013-02" db="EMBL/GenBank/DDBJ databases">
        <title>The Genome Sequence of Plasmodium falciparum NF135/5.C10.</title>
        <authorList>
            <consortium name="The Broad Institute Genome Sequencing Platform"/>
            <consortium name="The Broad Institute Genome Sequencing Center for Infectious Disease"/>
            <person name="Neafsey D."/>
            <person name="Cheeseman I."/>
            <person name="Volkman S."/>
            <person name="Adams J."/>
            <person name="Walker B."/>
            <person name="Young S.K."/>
            <person name="Zeng Q."/>
            <person name="Gargeya S."/>
            <person name="Fitzgerald M."/>
            <person name="Haas B."/>
            <person name="Abouelleil A."/>
            <person name="Alvarado L."/>
            <person name="Arachchi H.M."/>
            <person name="Berlin A.M."/>
            <person name="Chapman S.B."/>
            <person name="Dewar J."/>
            <person name="Goldberg J."/>
            <person name="Griggs A."/>
            <person name="Gujja S."/>
            <person name="Hansen M."/>
            <person name="Howarth C."/>
            <person name="Imamovic A."/>
            <person name="Larimer J."/>
            <person name="McCowan C."/>
            <person name="Murphy C."/>
            <person name="Neiman D."/>
            <person name="Pearson M."/>
            <person name="Priest M."/>
            <person name="Roberts A."/>
            <person name="Saif S."/>
            <person name="Shea T."/>
            <person name="Sisk P."/>
            <person name="Sykes S."/>
            <person name="Wortman J."/>
            <person name="Nusbaum C."/>
            <person name="Birren B."/>
        </authorList>
    </citation>
    <scope>NUCLEOTIDE SEQUENCE [LARGE SCALE GENOMIC DNA]</scope>
    <source>
        <strain evidence="3 4">NF135/5.C10</strain>
    </source>
</reference>
<sequence length="121" mass="14116">MKLKLNLAKKKKGFEVPGLDGFKNVVNKLLGTGVERYFKIVNIAIVFLFLTIIHYIRAYNKRGSRYRSKNALYMYYGFLVCLIGFAVSINWIYIEYVKNKKKKSNSPLDVKGNLKKKKKKK</sequence>
<keyword evidence="2" id="KW-0472">Membrane</keyword>
<keyword evidence="2" id="KW-0812">Transmembrane</keyword>
<evidence type="ECO:0008006" key="5">
    <source>
        <dbReference type="Google" id="ProtNLM"/>
    </source>
</evidence>
<accession>W4IGZ0</accession>
<dbReference type="EMBL" id="KI926048">
    <property type="protein sequence ID" value="ETW42667.1"/>
    <property type="molecule type" value="Genomic_DNA"/>
</dbReference>
<evidence type="ECO:0000313" key="3">
    <source>
        <dbReference type="EMBL" id="ETW42667.1"/>
    </source>
</evidence>
<keyword evidence="2" id="KW-1133">Transmembrane helix</keyword>
<protein>
    <recommendedName>
        <fullName evidence="5">Succinate dehydrogenase subunit 4</fullName>
    </recommendedName>
</protein>
<organism evidence="3 4">
    <name type="scientific">Plasmodium falciparum NF135/5.C10</name>
    <dbReference type="NCBI Taxonomy" id="1036726"/>
    <lineage>
        <taxon>Eukaryota</taxon>
        <taxon>Sar</taxon>
        <taxon>Alveolata</taxon>
        <taxon>Apicomplexa</taxon>
        <taxon>Aconoidasida</taxon>
        <taxon>Haemosporida</taxon>
        <taxon>Plasmodiidae</taxon>
        <taxon>Plasmodium</taxon>
        <taxon>Plasmodium (Laverania)</taxon>
    </lineage>
</organism>
<evidence type="ECO:0000256" key="1">
    <source>
        <dbReference type="SAM" id="MobiDB-lite"/>
    </source>
</evidence>
<name>W4IGZ0_PLAFA</name>
<feature type="transmembrane region" description="Helical" evidence="2">
    <location>
        <begin position="76"/>
        <end position="94"/>
    </location>
</feature>
<feature type="transmembrane region" description="Helical" evidence="2">
    <location>
        <begin position="37"/>
        <end position="56"/>
    </location>
</feature>
<dbReference type="Proteomes" id="UP000019114">
    <property type="component" value="Unassembled WGS sequence"/>
</dbReference>
<proteinExistence type="predicted"/>
<evidence type="ECO:0000313" key="4">
    <source>
        <dbReference type="Proteomes" id="UP000019114"/>
    </source>
</evidence>
<gene>
    <name evidence="3" type="ORF">PFNF135_02939</name>
</gene>
<feature type="region of interest" description="Disordered" evidence="1">
    <location>
        <begin position="102"/>
        <end position="121"/>
    </location>
</feature>
<dbReference type="AlphaFoldDB" id="W4IGZ0"/>
<dbReference type="OrthoDB" id="370269at2759"/>